<proteinExistence type="predicted"/>
<name>A0ACB5RQY6_9PEZI</name>
<protein>
    <submittedName>
        <fullName evidence="1">Multidrug resistance protein</fullName>
    </submittedName>
</protein>
<dbReference type="Proteomes" id="UP001165186">
    <property type="component" value="Unassembled WGS sequence"/>
</dbReference>
<sequence>MAGYGTLQPRDEENATTVDPDPAGIPASREDSQPLLNHPDPEDAWHPPNHFLWIETAIFANVFLYGFDGTITAATYAVISSDFDAANTASWLTTSYLVTSTAFQPLYGRFSDFFGRRICFFVSTITFAVGCLGCGLAQDVVTLNCMRAVCGFGGGGLMTMATIVNSDMIPFRKRGMYQALQNSMFGFGAICGASFGGSIADYIGWRWCFLLQVPISAIALLLGALVIENPRGEFSLHQPTLKQVWRRVDFSGAFLLVVGISTQLVGMSLGGNELPWSNVWVIASLASSVVFLALFLVVEAKTTAVPVIPLRMLRGRLPVFVQIANVCAGLAAYAYLFMLPLFFQVVLLDSATKAGARLAIPSLATPIGGLISGIVMSRWGKLFWLVRAGATLMAFGNLLVLSLGFHDAAWKYLIFTFPANLGQGIIYPGILFTTLAAFDHADHAVSASTVYLIRSLGSVWGVAITSTVLQNTLKKKLPDALPNVPDKREIIERIRHSVTTLRQLPPELQYPARLVYYDGIRYAFIVSTGVAAIAIAAAVLLREGGAMRSTK</sequence>
<accession>A0ACB5RQY6</accession>
<evidence type="ECO:0000313" key="2">
    <source>
        <dbReference type="Proteomes" id="UP001165186"/>
    </source>
</evidence>
<gene>
    <name evidence="1" type="primary">g823</name>
    <name evidence="1" type="ORF">NpPPO83_00000823</name>
</gene>
<keyword evidence="2" id="KW-1185">Reference proteome</keyword>
<comment type="caution">
    <text evidence="1">The sequence shown here is derived from an EMBL/GenBank/DDBJ whole genome shotgun (WGS) entry which is preliminary data.</text>
</comment>
<reference evidence="1" key="1">
    <citation type="submission" date="2024-09" db="EMBL/GenBank/DDBJ databases">
        <title>Draft Genome Sequences of Neofusicoccum parvum.</title>
        <authorList>
            <person name="Ashida A."/>
            <person name="Camagna M."/>
            <person name="Tanaka A."/>
            <person name="Takemoto D."/>
        </authorList>
    </citation>
    <scope>NUCLEOTIDE SEQUENCE</scope>
    <source>
        <strain evidence="1">PPO83</strain>
    </source>
</reference>
<evidence type="ECO:0000313" key="1">
    <source>
        <dbReference type="EMBL" id="GME22924.1"/>
    </source>
</evidence>
<dbReference type="EMBL" id="BSXG01000004">
    <property type="protein sequence ID" value="GME22924.1"/>
    <property type="molecule type" value="Genomic_DNA"/>
</dbReference>
<organism evidence="1 2">
    <name type="scientific">Neofusicoccum parvum</name>
    <dbReference type="NCBI Taxonomy" id="310453"/>
    <lineage>
        <taxon>Eukaryota</taxon>
        <taxon>Fungi</taxon>
        <taxon>Dikarya</taxon>
        <taxon>Ascomycota</taxon>
        <taxon>Pezizomycotina</taxon>
        <taxon>Dothideomycetes</taxon>
        <taxon>Dothideomycetes incertae sedis</taxon>
        <taxon>Botryosphaeriales</taxon>
        <taxon>Botryosphaeriaceae</taxon>
        <taxon>Neofusicoccum</taxon>
    </lineage>
</organism>